<proteinExistence type="predicted"/>
<dbReference type="PANTHER" id="PTHR23050">
    <property type="entry name" value="CALCIUM BINDING PROTEIN"/>
    <property type="match status" value="1"/>
</dbReference>
<keyword evidence="1" id="KW-0677">Repeat</keyword>
<feature type="domain" description="EF-hand" evidence="3">
    <location>
        <begin position="108"/>
        <end position="141"/>
    </location>
</feature>
<keyword evidence="4" id="KW-1185">Reference proteome</keyword>
<accession>A0A1I8G483</accession>
<dbReference type="InterPro" id="IPR011992">
    <property type="entry name" value="EF-hand-dom_pair"/>
</dbReference>
<dbReference type="Gene3D" id="1.10.238.10">
    <property type="entry name" value="EF-hand"/>
    <property type="match status" value="2"/>
</dbReference>
<evidence type="ECO:0000313" key="4">
    <source>
        <dbReference type="Proteomes" id="UP000095280"/>
    </source>
</evidence>
<name>A0A1I8G483_9PLAT</name>
<dbReference type="GO" id="GO:0005509">
    <property type="term" value="F:calcium ion binding"/>
    <property type="evidence" value="ECO:0007669"/>
    <property type="project" value="InterPro"/>
</dbReference>
<evidence type="ECO:0000256" key="2">
    <source>
        <dbReference type="ARBA" id="ARBA00022837"/>
    </source>
</evidence>
<protein>
    <submittedName>
        <fullName evidence="5">Calmodulin</fullName>
    </submittedName>
</protein>
<feature type="domain" description="EF-hand" evidence="3">
    <location>
        <begin position="70"/>
        <end position="105"/>
    </location>
</feature>
<dbReference type="FunFam" id="1.10.238.10:FF:000003">
    <property type="entry name" value="Calmodulin A"/>
    <property type="match status" value="1"/>
</dbReference>
<keyword evidence="2" id="KW-0106">Calcium</keyword>
<dbReference type="SMART" id="SM00054">
    <property type="entry name" value="EFh"/>
    <property type="match status" value="4"/>
</dbReference>
<dbReference type="AlphaFoldDB" id="A0A1I8G483"/>
<dbReference type="InterPro" id="IPR018247">
    <property type="entry name" value="EF_Hand_1_Ca_BS"/>
</dbReference>
<dbReference type="SUPFAM" id="SSF47473">
    <property type="entry name" value="EF-hand"/>
    <property type="match status" value="1"/>
</dbReference>
<sequence length="141" mass="16660">MADQQELMDIFDQMDRDGDRILTKAEISSFLLSRNFNKKFIEEFLATFDSDSDGRVTEAEYRQKAGPDAKWREEWYQIFQKFDKDGSGFIDEHELPQLMVEIGSKTTYSPEQFRRWIAEHDANKDGKISYPEFLNWVRGAK</sequence>
<organism evidence="4 5">
    <name type="scientific">Macrostomum lignano</name>
    <dbReference type="NCBI Taxonomy" id="282301"/>
    <lineage>
        <taxon>Eukaryota</taxon>
        <taxon>Metazoa</taxon>
        <taxon>Spiralia</taxon>
        <taxon>Lophotrochozoa</taxon>
        <taxon>Platyhelminthes</taxon>
        <taxon>Rhabditophora</taxon>
        <taxon>Macrostomorpha</taxon>
        <taxon>Macrostomida</taxon>
        <taxon>Macrostomidae</taxon>
        <taxon>Macrostomum</taxon>
    </lineage>
</organism>
<evidence type="ECO:0000259" key="3">
    <source>
        <dbReference type="PROSITE" id="PS50222"/>
    </source>
</evidence>
<evidence type="ECO:0000256" key="1">
    <source>
        <dbReference type="ARBA" id="ARBA00022737"/>
    </source>
</evidence>
<dbReference type="PRINTS" id="PR01697">
    <property type="entry name" value="PARVALBUMIN"/>
</dbReference>
<dbReference type="PROSITE" id="PS00018">
    <property type="entry name" value="EF_HAND_1"/>
    <property type="match status" value="3"/>
</dbReference>
<evidence type="ECO:0000313" key="5">
    <source>
        <dbReference type="WBParaSite" id="maker-uti_cns_0000738-snap-gene-0.6-mRNA-1"/>
    </source>
</evidence>
<dbReference type="Pfam" id="PF13499">
    <property type="entry name" value="EF-hand_7"/>
    <property type="match status" value="2"/>
</dbReference>
<feature type="domain" description="EF-hand" evidence="3">
    <location>
        <begin position="2"/>
        <end position="37"/>
    </location>
</feature>
<dbReference type="PROSITE" id="PS50222">
    <property type="entry name" value="EF_HAND_2"/>
    <property type="match status" value="3"/>
</dbReference>
<dbReference type="WBParaSite" id="maker-uti_cns_0000738-snap-gene-0.6-mRNA-1">
    <property type="protein sequence ID" value="maker-uti_cns_0000738-snap-gene-0.6-mRNA-1"/>
    <property type="gene ID" value="maker-uti_cns_0000738-snap-gene-0.6"/>
</dbReference>
<dbReference type="InterPro" id="IPR002048">
    <property type="entry name" value="EF_hand_dom"/>
</dbReference>
<reference evidence="5" key="1">
    <citation type="submission" date="2016-11" db="UniProtKB">
        <authorList>
            <consortium name="WormBaseParasite"/>
        </authorList>
    </citation>
    <scope>IDENTIFICATION</scope>
</reference>
<dbReference type="Proteomes" id="UP000095280">
    <property type="component" value="Unplaced"/>
</dbReference>
<dbReference type="InterPro" id="IPR050145">
    <property type="entry name" value="Centrin_CML-like"/>
</dbReference>